<evidence type="ECO:0000313" key="1">
    <source>
        <dbReference type="EMBL" id="RRT80928.1"/>
    </source>
</evidence>
<reference evidence="1 2" key="1">
    <citation type="journal article" date="2014" name="Agronomy (Basel)">
        <title>A Draft Genome Sequence for Ensete ventricosum, the Drought-Tolerant Tree Against Hunger.</title>
        <authorList>
            <person name="Harrison J."/>
            <person name="Moore K.A."/>
            <person name="Paszkiewicz K."/>
            <person name="Jones T."/>
            <person name="Grant M."/>
            <person name="Ambacheew D."/>
            <person name="Muzemil S."/>
            <person name="Studholme D.J."/>
        </authorList>
    </citation>
    <scope>NUCLEOTIDE SEQUENCE [LARGE SCALE GENOMIC DNA]</scope>
</reference>
<dbReference type="Proteomes" id="UP000287651">
    <property type="component" value="Unassembled WGS sequence"/>
</dbReference>
<organism evidence="1 2">
    <name type="scientific">Ensete ventricosum</name>
    <name type="common">Abyssinian banana</name>
    <name type="synonym">Musa ensete</name>
    <dbReference type="NCBI Taxonomy" id="4639"/>
    <lineage>
        <taxon>Eukaryota</taxon>
        <taxon>Viridiplantae</taxon>
        <taxon>Streptophyta</taxon>
        <taxon>Embryophyta</taxon>
        <taxon>Tracheophyta</taxon>
        <taxon>Spermatophyta</taxon>
        <taxon>Magnoliopsida</taxon>
        <taxon>Liliopsida</taxon>
        <taxon>Zingiberales</taxon>
        <taxon>Musaceae</taxon>
        <taxon>Ensete</taxon>
    </lineage>
</organism>
<name>A0A427AXE1_ENSVE</name>
<dbReference type="AlphaFoldDB" id="A0A427AXE1"/>
<gene>
    <name evidence="1" type="ORF">B296_00017160</name>
</gene>
<protein>
    <submittedName>
        <fullName evidence="1">Uncharacterized protein</fullName>
    </submittedName>
</protein>
<accession>A0A427AXE1</accession>
<sequence length="72" mass="8017">MKKRYKQGVQRAIYRYWWRTGNKGRIDGATGEAVKEVGEEAQVLGQLYRLYPIFRGAFAGCTAGVGGCTART</sequence>
<comment type="caution">
    <text evidence="1">The sequence shown here is derived from an EMBL/GenBank/DDBJ whole genome shotgun (WGS) entry which is preliminary data.</text>
</comment>
<dbReference type="EMBL" id="AMZH03001028">
    <property type="protein sequence ID" value="RRT80928.1"/>
    <property type="molecule type" value="Genomic_DNA"/>
</dbReference>
<proteinExistence type="predicted"/>
<evidence type="ECO:0000313" key="2">
    <source>
        <dbReference type="Proteomes" id="UP000287651"/>
    </source>
</evidence>